<dbReference type="Pfam" id="PF00076">
    <property type="entry name" value="RRM_1"/>
    <property type="match status" value="6"/>
</dbReference>
<dbReference type="InterPro" id="IPR035979">
    <property type="entry name" value="RBD_domain_sf"/>
</dbReference>
<evidence type="ECO:0000256" key="1">
    <source>
        <dbReference type="ARBA" id="ARBA00004123"/>
    </source>
</evidence>
<dbReference type="CDD" id="cd12320">
    <property type="entry name" value="RRM6_RBM19_RRM5_MRD1"/>
    <property type="match status" value="1"/>
</dbReference>
<dbReference type="InterPro" id="IPR000504">
    <property type="entry name" value="RRM_dom"/>
</dbReference>
<comment type="subcellular location">
    <subcellularLocation>
        <location evidence="1">Nucleus</location>
    </subcellularLocation>
</comment>
<dbReference type="InterPro" id="IPR051945">
    <property type="entry name" value="RRM_MRD1_RNA_proc_ribogen"/>
</dbReference>
<feature type="compositionally biased region" description="Basic and acidic residues" evidence="10">
    <location>
        <begin position="117"/>
        <end position="126"/>
    </location>
</feature>
<protein>
    <recommendedName>
        <fullName evidence="3">Multiple RNA-binding domain-containing protein 1</fullName>
    </recommendedName>
</protein>
<feature type="domain" description="RRM" evidence="11">
    <location>
        <begin position="2"/>
        <end position="82"/>
    </location>
</feature>
<dbReference type="AlphaFoldDB" id="A0A8H4VUH0"/>
<sequence>MSRLIVKNLPTYVTPARLREHFEKGGPGGTITDVKVSSKSDGTSRRFGFIGFKTNEEAQKAQQYFDRTFIDTTKISVNFSEGAKDAPAPRPHKRRRVDTDAPENIASTSTSNVKDTTSPKKQDKNLDEFMKVMKPKKGPAWANEEQVEPIPVPQEPEVVKDVQPEGLSDLEWMRQRMSNAVDKEERVFEQDDDEPMAPRLALTAAEPAPPLSAPAEPIDATKETILQTARLFVRNLAFTCTDEELSELFSPFGHIAQGHQTFGNVDPLESDSNYLVCFSLFKDVKQYRDIRPSGMLILCGIPIVEIFLIFSLIGYNFEIIADDIPQIHTPRDPVTKQHKGLAYVTFARPADALAAYEALDKKSFQGRLLHILAAVDRKGKPEVVEGEGRHKSLKEEKSAKRKAMAGQEFNWSMLYMNSDAVASSIAARMNIDKSEILNPESGDNAAVKLALAETHIIQETKAYLESQGVLLSSFSSRARSNTTILVKNIPFGTTEDTIRELFEPYGELSRVLVPPAGTIAVVEYETPDDAAKGFRAVAYRRLGNSIIYLEKGPLGMFIEGFTPPTKGTTTSAAGASASTSAIRVPEQIADALDASEPTTGEQTSVVQGGSTLYIKNLAFATTQERLHKIFSHLPSFSFARVQTKPDPKRPEVRLSMGYGFLGFKDVEGAKKAMKSVQGFVLDGHALHVSFAGRGADEVKAEAKEKEGVSAKSRTTKMIVKNVPFEATKKDIRDLFGSHGHLKSVRLPKKFDSRSRGFAFLEFVSRHEAENAYNTLRHTHLLGRHLVLEWAEEAEQDLDVLRKKAGVGFGGGKKDMPGRKRKLHLGGKDVEDDGLDYE</sequence>
<dbReference type="Proteomes" id="UP000521872">
    <property type="component" value="Unassembled WGS sequence"/>
</dbReference>
<dbReference type="GO" id="GO:0006364">
    <property type="term" value="P:rRNA processing"/>
    <property type="evidence" value="ECO:0007669"/>
    <property type="project" value="UniProtKB-KW"/>
</dbReference>
<dbReference type="SMART" id="SM00360">
    <property type="entry name" value="RRM"/>
    <property type="match status" value="5"/>
</dbReference>
<evidence type="ECO:0000313" key="13">
    <source>
        <dbReference type="Proteomes" id="UP000521872"/>
    </source>
</evidence>
<evidence type="ECO:0000256" key="2">
    <source>
        <dbReference type="ARBA" id="ARBA00008033"/>
    </source>
</evidence>
<evidence type="ECO:0000256" key="6">
    <source>
        <dbReference type="ARBA" id="ARBA00022884"/>
    </source>
</evidence>
<feature type="domain" description="RRM" evidence="11">
    <location>
        <begin position="229"/>
        <end position="376"/>
    </location>
</feature>
<accession>A0A8H4VUH0</accession>
<evidence type="ECO:0000256" key="8">
    <source>
        <dbReference type="ARBA" id="ARBA00023274"/>
    </source>
</evidence>
<dbReference type="GO" id="GO:1990904">
    <property type="term" value="C:ribonucleoprotein complex"/>
    <property type="evidence" value="ECO:0007669"/>
    <property type="project" value="UniProtKB-KW"/>
</dbReference>
<dbReference type="PANTHER" id="PTHR48039:SF5">
    <property type="entry name" value="RNA-BINDING PROTEIN 28"/>
    <property type="match status" value="1"/>
</dbReference>
<feature type="region of interest" description="Disordered" evidence="10">
    <location>
        <begin position="808"/>
        <end position="837"/>
    </location>
</feature>
<proteinExistence type="inferred from homology"/>
<evidence type="ECO:0000256" key="3">
    <source>
        <dbReference type="ARBA" id="ARBA00013428"/>
    </source>
</evidence>
<feature type="domain" description="RRM" evidence="11">
    <location>
        <begin position="482"/>
        <end position="554"/>
    </location>
</feature>
<dbReference type="GO" id="GO:0005730">
    <property type="term" value="C:nucleolus"/>
    <property type="evidence" value="ECO:0007669"/>
    <property type="project" value="TreeGrafter"/>
</dbReference>
<dbReference type="InterPro" id="IPR034482">
    <property type="entry name" value="Mrd1_RRM3"/>
</dbReference>
<keyword evidence="8" id="KW-0687">Ribonucleoprotein</keyword>
<evidence type="ECO:0000256" key="9">
    <source>
        <dbReference type="PROSITE-ProRule" id="PRU00176"/>
    </source>
</evidence>
<dbReference type="CDD" id="cd12565">
    <property type="entry name" value="RRM1_MRD1"/>
    <property type="match status" value="1"/>
</dbReference>
<dbReference type="EMBL" id="JAACJL010000001">
    <property type="protein sequence ID" value="KAF4623126.1"/>
    <property type="molecule type" value="Genomic_DNA"/>
</dbReference>
<comment type="caution">
    <text evidence="12">The sequence shown here is derived from an EMBL/GenBank/DDBJ whole genome shotgun (WGS) entry which is preliminary data.</text>
</comment>
<keyword evidence="5" id="KW-0677">Repeat</keyword>
<dbReference type="GO" id="GO:0003729">
    <property type="term" value="F:mRNA binding"/>
    <property type="evidence" value="ECO:0007669"/>
    <property type="project" value="TreeGrafter"/>
</dbReference>
<feature type="compositionally biased region" description="Polar residues" evidence="10">
    <location>
        <begin position="105"/>
        <end position="116"/>
    </location>
</feature>
<reference evidence="12 13" key="1">
    <citation type="submission" date="2019-12" db="EMBL/GenBank/DDBJ databases">
        <authorList>
            <person name="Floudas D."/>
            <person name="Bentzer J."/>
            <person name="Ahren D."/>
            <person name="Johansson T."/>
            <person name="Persson P."/>
            <person name="Tunlid A."/>
        </authorList>
    </citation>
    <scope>NUCLEOTIDE SEQUENCE [LARGE SCALE GENOMIC DNA]</scope>
    <source>
        <strain evidence="12 13">CBS 102.39</strain>
    </source>
</reference>
<keyword evidence="4" id="KW-0698">rRNA processing</keyword>
<evidence type="ECO:0000256" key="4">
    <source>
        <dbReference type="ARBA" id="ARBA00022552"/>
    </source>
</evidence>
<dbReference type="SUPFAM" id="SSF54928">
    <property type="entry name" value="RNA-binding domain, RBD"/>
    <property type="match status" value="4"/>
</dbReference>
<feature type="domain" description="RRM" evidence="11">
    <location>
        <begin position="610"/>
        <end position="693"/>
    </location>
</feature>
<keyword evidence="13" id="KW-1185">Reference proteome</keyword>
<evidence type="ECO:0000313" key="12">
    <source>
        <dbReference type="EMBL" id="KAF4623126.1"/>
    </source>
</evidence>
<dbReference type="Gene3D" id="3.30.70.330">
    <property type="match status" value="5"/>
</dbReference>
<evidence type="ECO:0000256" key="7">
    <source>
        <dbReference type="ARBA" id="ARBA00023242"/>
    </source>
</evidence>
<gene>
    <name evidence="12" type="ORF">D9613_002318</name>
</gene>
<name>A0A8H4VUH0_9AGAR</name>
<dbReference type="InterPro" id="IPR012677">
    <property type="entry name" value="Nucleotide-bd_a/b_plait_sf"/>
</dbReference>
<dbReference type="CDD" id="cd12568">
    <property type="entry name" value="RRM3_MRD1"/>
    <property type="match status" value="1"/>
</dbReference>
<feature type="region of interest" description="Disordered" evidence="10">
    <location>
        <begin position="80"/>
        <end position="126"/>
    </location>
</feature>
<evidence type="ECO:0000256" key="10">
    <source>
        <dbReference type="SAM" id="MobiDB-lite"/>
    </source>
</evidence>
<dbReference type="PANTHER" id="PTHR48039">
    <property type="entry name" value="RNA-BINDING MOTIF PROTEIN 14B"/>
    <property type="match status" value="1"/>
</dbReference>
<keyword evidence="7" id="KW-0539">Nucleus</keyword>
<feature type="domain" description="RRM" evidence="11">
    <location>
        <begin position="715"/>
        <end position="792"/>
    </location>
</feature>
<evidence type="ECO:0000256" key="5">
    <source>
        <dbReference type="ARBA" id="ARBA00022737"/>
    </source>
</evidence>
<comment type="similarity">
    <text evidence="2">Belongs to the RRM MRD1 family.</text>
</comment>
<dbReference type="PROSITE" id="PS50102">
    <property type="entry name" value="RRM"/>
    <property type="match status" value="5"/>
</dbReference>
<keyword evidence="6 9" id="KW-0694">RNA-binding</keyword>
<organism evidence="12 13">
    <name type="scientific">Agrocybe pediades</name>
    <dbReference type="NCBI Taxonomy" id="84607"/>
    <lineage>
        <taxon>Eukaryota</taxon>
        <taxon>Fungi</taxon>
        <taxon>Dikarya</taxon>
        <taxon>Basidiomycota</taxon>
        <taxon>Agaricomycotina</taxon>
        <taxon>Agaricomycetes</taxon>
        <taxon>Agaricomycetidae</taxon>
        <taxon>Agaricales</taxon>
        <taxon>Agaricineae</taxon>
        <taxon>Strophariaceae</taxon>
        <taxon>Agrocybe</taxon>
    </lineage>
</organism>
<evidence type="ECO:0000259" key="11">
    <source>
        <dbReference type="PROSITE" id="PS50102"/>
    </source>
</evidence>